<dbReference type="RefSeq" id="WP_184341582.1">
    <property type="nucleotide sequence ID" value="NZ_JACHIG010000008.1"/>
</dbReference>
<evidence type="ECO:0000259" key="1">
    <source>
        <dbReference type="Pfam" id="PF08401"/>
    </source>
</evidence>
<gene>
    <name evidence="3" type="ORF">HNQ65_003702</name>
</gene>
<accession>A0A7W7YDC2</accession>
<sequence>MKSDIYTQVTDRIIDQLQAGVIPWKSPYFSKVGFPRNFATGRAYQGINVFLLGSLRCTSPFFLTFIQAKELGGHVRKGEKGSLVVKYGTYNKQDEGSHAEEGEGETRRFLRAYTVFHASQIEGIEFPTPENLPELSLSDKTDRARAIVAAMPSAPAIREGAAVPCYRPATDSVHMPEGRFFEGEEAYYSTLFHELAHSTGHASRLARKTLLENRGISADGDTARKTYAEEELVAEMAASFLNAHAGIIEDELTNSAAYLQGWINALQSKDAKGWIIRAASQAQKAANYILNLAQEDARP</sequence>
<keyword evidence="4" id="KW-1185">Reference proteome</keyword>
<evidence type="ECO:0000313" key="4">
    <source>
        <dbReference type="Proteomes" id="UP000590740"/>
    </source>
</evidence>
<dbReference type="EMBL" id="JACHIG010000008">
    <property type="protein sequence ID" value="MBB5034111.1"/>
    <property type="molecule type" value="Genomic_DNA"/>
</dbReference>
<organism evidence="3 4">
    <name type="scientific">Prosthecobacter vanneervenii</name>
    <dbReference type="NCBI Taxonomy" id="48466"/>
    <lineage>
        <taxon>Bacteria</taxon>
        <taxon>Pseudomonadati</taxon>
        <taxon>Verrucomicrobiota</taxon>
        <taxon>Verrucomicrobiia</taxon>
        <taxon>Verrucomicrobiales</taxon>
        <taxon>Verrucomicrobiaceae</taxon>
        <taxon>Prosthecobacter</taxon>
    </lineage>
</organism>
<dbReference type="InterPro" id="IPR041459">
    <property type="entry name" value="MPTase-PolyVal"/>
</dbReference>
<dbReference type="PIRSF" id="PIRSF037112">
    <property type="entry name" value="Antirestriction_ArdC"/>
    <property type="match status" value="1"/>
</dbReference>
<dbReference type="AlphaFoldDB" id="A0A7W7YDC2"/>
<proteinExistence type="predicted"/>
<feature type="domain" description="N-terminal" evidence="1">
    <location>
        <begin position="4"/>
        <end position="116"/>
    </location>
</feature>
<comment type="caution">
    <text evidence="3">The sequence shown here is derived from an EMBL/GenBank/DDBJ whole genome shotgun (WGS) entry which is preliminary data.</text>
</comment>
<dbReference type="Pfam" id="PF18818">
    <property type="entry name" value="MPTase-PolyVal"/>
    <property type="match status" value="1"/>
</dbReference>
<feature type="domain" description="Polyvalent protein metallopeptidase" evidence="2">
    <location>
        <begin position="155"/>
        <end position="281"/>
    </location>
</feature>
<dbReference type="GO" id="GO:0003697">
    <property type="term" value="F:single-stranded DNA binding"/>
    <property type="evidence" value="ECO:0007669"/>
    <property type="project" value="InterPro"/>
</dbReference>
<dbReference type="InterPro" id="IPR017113">
    <property type="entry name" value="Antirestriction_ArdC"/>
</dbReference>
<dbReference type="Proteomes" id="UP000590740">
    <property type="component" value="Unassembled WGS sequence"/>
</dbReference>
<name>A0A7W7YDC2_9BACT</name>
<reference evidence="3 4" key="1">
    <citation type="submission" date="2020-08" db="EMBL/GenBank/DDBJ databases">
        <title>Genomic Encyclopedia of Type Strains, Phase IV (KMG-IV): sequencing the most valuable type-strain genomes for metagenomic binning, comparative biology and taxonomic classification.</title>
        <authorList>
            <person name="Goeker M."/>
        </authorList>
    </citation>
    <scope>NUCLEOTIDE SEQUENCE [LARGE SCALE GENOMIC DNA]</scope>
    <source>
        <strain evidence="3 4">DSM 12252</strain>
    </source>
</reference>
<dbReference type="Pfam" id="PF08401">
    <property type="entry name" value="ArdcN"/>
    <property type="match status" value="1"/>
</dbReference>
<evidence type="ECO:0000259" key="2">
    <source>
        <dbReference type="Pfam" id="PF18818"/>
    </source>
</evidence>
<dbReference type="InterPro" id="IPR013610">
    <property type="entry name" value="ArdC_N"/>
</dbReference>
<evidence type="ECO:0000313" key="3">
    <source>
        <dbReference type="EMBL" id="MBB5034111.1"/>
    </source>
</evidence>
<protein>
    <submittedName>
        <fullName evidence="3">Antirestriction protein ArdC</fullName>
    </submittedName>
</protein>